<dbReference type="Pfam" id="PF11802">
    <property type="entry name" value="CENP-K"/>
    <property type="match status" value="1"/>
</dbReference>
<dbReference type="AlphaFoldDB" id="A0A670JJ02"/>
<keyword evidence="5" id="KW-0175">Coiled coil</keyword>
<dbReference type="GeneTree" id="ENSGT00390000006243"/>
<reference evidence="8" key="3">
    <citation type="submission" date="2025-09" db="UniProtKB">
        <authorList>
            <consortium name="Ensembl"/>
        </authorList>
    </citation>
    <scope>IDENTIFICATION</scope>
</reference>
<dbReference type="RefSeq" id="XP_028604682.1">
    <property type="nucleotide sequence ID" value="XM_028748849.1"/>
</dbReference>
<keyword evidence="6" id="KW-0539">Nucleus</keyword>
<dbReference type="OrthoDB" id="9445768at2759"/>
<dbReference type="GO" id="GO:0005634">
    <property type="term" value="C:nucleus"/>
    <property type="evidence" value="ECO:0007669"/>
    <property type="project" value="UniProtKB-SubCell"/>
</dbReference>
<keyword evidence="9" id="KW-1185">Reference proteome</keyword>
<evidence type="ECO:0000256" key="3">
    <source>
        <dbReference type="ARBA" id="ARBA00005795"/>
    </source>
</evidence>
<dbReference type="GO" id="GO:0051382">
    <property type="term" value="P:kinetochore assembly"/>
    <property type="evidence" value="ECO:0007669"/>
    <property type="project" value="InterPro"/>
</dbReference>
<evidence type="ECO:0000256" key="4">
    <source>
        <dbReference type="ARBA" id="ARBA00022454"/>
    </source>
</evidence>
<dbReference type="CTD" id="64105"/>
<dbReference type="Ensembl" id="ENSPMRT00000026314.1">
    <property type="protein sequence ID" value="ENSPMRP00000024798.1"/>
    <property type="gene ID" value="ENSPMRG00000016028.1"/>
</dbReference>
<evidence type="ECO:0000256" key="7">
    <source>
        <dbReference type="ARBA" id="ARBA00023328"/>
    </source>
</evidence>
<dbReference type="PANTHER" id="PTHR14401:SF6">
    <property type="entry name" value="CENTROMERE PROTEIN K"/>
    <property type="match status" value="1"/>
</dbReference>
<accession>A0A670JJ02</accession>
<dbReference type="PANTHER" id="PTHR14401">
    <property type="entry name" value="CENTROMERE PROTEIN K"/>
    <property type="match status" value="1"/>
</dbReference>
<sequence>MAEKNMMSLDEQQVPPMVSSTLLSSEGAKEQLIQDCEELWKQMEECQNRLTLQETETLSDSDPKLSLLMKRVKALSAELYQWQKRKPDVLPVNPDVLTALGRHQLQEVDQDLEMVLSTIQAKNEKLKQDLVREQQWLEEQQQLMDCLNQTEEENRNQVVEFSEERAFQEIKTKMLKIKTYKDKILTALGEFLEEHFPLPDDGTTRKKRHSSKEPDVQLISLHEILESLIHKFSNTPHDPYVSITTSFWAPYIELLLRNGIALRHPEDPNRIRLENFTNSNIS</sequence>
<evidence type="ECO:0000256" key="2">
    <source>
        <dbReference type="ARBA" id="ARBA00004584"/>
    </source>
</evidence>
<dbReference type="Proteomes" id="UP000472272">
    <property type="component" value="Chromosome 11"/>
</dbReference>
<reference evidence="8 9" key="1">
    <citation type="journal article" date="2019" name="Proc. Natl. Acad. Sci. U.S.A.">
        <title>Regulatory changes in pterin and carotenoid genes underlie balanced color polymorphisms in the wall lizard.</title>
        <authorList>
            <person name="Andrade P."/>
            <person name="Pinho C."/>
            <person name="Perez I de Lanuza G."/>
            <person name="Afonso S."/>
            <person name="Brejcha J."/>
            <person name="Rubin C.J."/>
            <person name="Wallerman O."/>
            <person name="Pereira P."/>
            <person name="Sabatino S.J."/>
            <person name="Bellati A."/>
            <person name="Pellitteri-Rosa D."/>
            <person name="Bosakova Z."/>
            <person name="Bunikis I."/>
            <person name="Carretero M.A."/>
            <person name="Feiner N."/>
            <person name="Marsik P."/>
            <person name="Pauperio F."/>
            <person name="Salvi D."/>
            <person name="Soler L."/>
            <person name="While G.M."/>
            <person name="Uller T."/>
            <person name="Font E."/>
            <person name="Andersson L."/>
            <person name="Carneiro M."/>
        </authorList>
    </citation>
    <scope>NUCLEOTIDE SEQUENCE</scope>
</reference>
<keyword evidence="7" id="KW-0137">Centromere</keyword>
<evidence type="ECO:0000256" key="6">
    <source>
        <dbReference type="ARBA" id="ARBA00023242"/>
    </source>
</evidence>
<gene>
    <name evidence="8" type="primary">CENPK</name>
</gene>
<evidence type="ECO:0000313" key="9">
    <source>
        <dbReference type="Proteomes" id="UP000472272"/>
    </source>
</evidence>
<dbReference type="OMA" id="QNEIILC"/>
<organism evidence="8 9">
    <name type="scientific">Podarcis muralis</name>
    <name type="common">Wall lizard</name>
    <name type="synonym">Lacerta muralis</name>
    <dbReference type="NCBI Taxonomy" id="64176"/>
    <lineage>
        <taxon>Eukaryota</taxon>
        <taxon>Metazoa</taxon>
        <taxon>Chordata</taxon>
        <taxon>Craniata</taxon>
        <taxon>Vertebrata</taxon>
        <taxon>Euteleostomi</taxon>
        <taxon>Lepidosauria</taxon>
        <taxon>Squamata</taxon>
        <taxon>Bifurcata</taxon>
        <taxon>Unidentata</taxon>
        <taxon>Episquamata</taxon>
        <taxon>Laterata</taxon>
        <taxon>Lacertibaenia</taxon>
        <taxon>Lacertidae</taxon>
        <taxon>Podarcis</taxon>
    </lineage>
</organism>
<dbReference type="GO" id="GO:0000070">
    <property type="term" value="P:mitotic sister chromatid segregation"/>
    <property type="evidence" value="ECO:0007669"/>
    <property type="project" value="TreeGrafter"/>
</dbReference>
<protein>
    <submittedName>
        <fullName evidence="8">Centromere protein K</fullName>
    </submittedName>
</protein>
<evidence type="ECO:0000313" key="8">
    <source>
        <dbReference type="Ensembl" id="ENSPMRP00000024798.1"/>
    </source>
</evidence>
<comment type="subcellular location">
    <subcellularLocation>
        <location evidence="2">Chromosome</location>
        <location evidence="2">Centromere</location>
    </subcellularLocation>
    <subcellularLocation>
        <location evidence="1">Nucleus</location>
    </subcellularLocation>
</comment>
<evidence type="ECO:0000256" key="5">
    <source>
        <dbReference type="ARBA" id="ARBA00023054"/>
    </source>
</evidence>
<keyword evidence="4" id="KW-0158">Chromosome</keyword>
<dbReference type="GeneID" id="114606501"/>
<name>A0A670JJ02_PODMU</name>
<reference evidence="8" key="2">
    <citation type="submission" date="2025-08" db="UniProtKB">
        <authorList>
            <consortium name="Ensembl"/>
        </authorList>
    </citation>
    <scope>IDENTIFICATION</scope>
</reference>
<proteinExistence type="inferred from homology"/>
<dbReference type="GO" id="GO:0000939">
    <property type="term" value="C:inner kinetochore"/>
    <property type="evidence" value="ECO:0007669"/>
    <property type="project" value="Ensembl"/>
</dbReference>
<comment type="similarity">
    <text evidence="3">Belongs to the CENP-K/MCM22 family.</text>
</comment>
<dbReference type="InterPro" id="IPR020993">
    <property type="entry name" value="Centromere_CenpK"/>
</dbReference>
<evidence type="ECO:0000256" key="1">
    <source>
        <dbReference type="ARBA" id="ARBA00004123"/>
    </source>
</evidence>